<sequence>MSYYPKDVELAGWALAQRLADGFSSLETFTPIFVAKPNELRVGGEDHVRYGEEIDDESHHRRTVTTPGTRAVEEVWEARANHRRRGRQARARRAAGGLPDASEGDQFCCREVFAMTVEWGICRRL</sequence>
<keyword evidence="2" id="KW-1185">Reference proteome</keyword>
<comment type="caution">
    <text evidence="1">The sequence shown here is derived from an EMBL/GenBank/DDBJ whole genome shotgun (WGS) entry which is preliminary data.</text>
</comment>
<protein>
    <submittedName>
        <fullName evidence="1">Uncharacterized protein</fullName>
    </submittedName>
</protein>
<name>A0A5A7PKH7_STRAF</name>
<gene>
    <name evidence="1" type="ORF">STAS_09397</name>
</gene>
<proteinExistence type="predicted"/>
<evidence type="ECO:0000313" key="2">
    <source>
        <dbReference type="Proteomes" id="UP000325081"/>
    </source>
</evidence>
<organism evidence="1 2">
    <name type="scientific">Striga asiatica</name>
    <name type="common">Asiatic witchweed</name>
    <name type="synonym">Buchnera asiatica</name>
    <dbReference type="NCBI Taxonomy" id="4170"/>
    <lineage>
        <taxon>Eukaryota</taxon>
        <taxon>Viridiplantae</taxon>
        <taxon>Streptophyta</taxon>
        <taxon>Embryophyta</taxon>
        <taxon>Tracheophyta</taxon>
        <taxon>Spermatophyta</taxon>
        <taxon>Magnoliopsida</taxon>
        <taxon>eudicotyledons</taxon>
        <taxon>Gunneridae</taxon>
        <taxon>Pentapetalae</taxon>
        <taxon>asterids</taxon>
        <taxon>lamiids</taxon>
        <taxon>Lamiales</taxon>
        <taxon>Orobanchaceae</taxon>
        <taxon>Buchnereae</taxon>
        <taxon>Striga</taxon>
    </lineage>
</organism>
<accession>A0A5A7PKH7</accession>
<reference evidence="2" key="1">
    <citation type="journal article" date="2019" name="Curr. Biol.">
        <title>Genome Sequence of Striga asiatica Provides Insight into the Evolution of Plant Parasitism.</title>
        <authorList>
            <person name="Yoshida S."/>
            <person name="Kim S."/>
            <person name="Wafula E.K."/>
            <person name="Tanskanen J."/>
            <person name="Kim Y.M."/>
            <person name="Honaas L."/>
            <person name="Yang Z."/>
            <person name="Spallek T."/>
            <person name="Conn C.E."/>
            <person name="Ichihashi Y."/>
            <person name="Cheong K."/>
            <person name="Cui S."/>
            <person name="Der J.P."/>
            <person name="Gundlach H."/>
            <person name="Jiao Y."/>
            <person name="Hori C."/>
            <person name="Ishida J.K."/>
            <person name="Kasahara H."/>
            <person name="Kiba T."/>
            <person name="Kim M.S."/>
            <person name="Koo N."/>
            <person name="Laohavisit A."/>
            <person name="Lee Y.H."/>
            <person name="Lumba S."/>
            <person name="McCourt P."/>
            <person name="Mortimer J.C."/>
            <person name="Mutuku J.M."/>
            <person name="Nomura T."/>
            <person name="Sasaki-Sekimoto Y."/>
            <person name="Seto Y."/>
            <person name="Wang Y."/>
            <person name="Wakatake T."/>
            <person name="Sakakibara H."/>
            <person name="Demura T."/>
            <person name="Yamaguchi S."/>
            <person name="Yoneyama K."/>
            <person name="Manabe R.I."/>
            <person name="Nelson D.C."/>
            <person name="Schulman A.H."/>
            <person name="Timko M.P."/>
            <person name="dePamphilis C.W."/>
            <person name="Choi D."/>
            <person name="Shirasu K."/>
        </authorList>
    </citation>
    <scope>NUCLEOTIDE SEQUENCE [LARGE SCALE GENOMIC DNA]</scope>
    <source>
        <strain evidence="2">cv. UVA1</strain>
    </source>
</reference>
<dbReference type="EMBL" id="BKCP01004727">
    <property type="protein sequence ID" value="GER33269.1"/>
    <property type="molecule type" value="Genomic_DNA"/>
</dbReference>
<dbReference type="Proteomes" id="UP000325081">
    <property type="component" value="Unassembled WGS sequence"/>
</dbReference>
<evidence type="ECO:0000313" key="1">
    <source>
        <dbReference type="EMBL" id="GER33269.1"/>
    </source>
</evidence>
<dbReference type="AlphaFoldDB" id="A0A5A7PKH7"/>